<evidence type="ECO:0000313" key="3">
    <source>
        <dbReference type="Proteomes" id="UP001500909"/>
    </source>
</evidence>
<proteinExistence type="predicted"/>
<dbReference type="EMBL" id="BAAABY010000060">
    <property type="protein sequence ID" value="GAA0498639.1"/>
    <property type="molecule type" value="Genomic_DNA"/>
</dbReference>
<dbReference type="InterPro" id="IPR008538">
    <property type="entry name" value="Uma2"/>
</dbReference>
<feature type="domain" description="Putative restriction endonuclease" evidence="1">
    <location>
        <begin position="14"/>
        <end position="177"/>
    </location>
</feature>
<reference evidence="2 3" key="1">
    <citation type="journal article" date="2019" name="Int. J. Syst. Evol. Microbiol.">
        <title>The Global Catalogue of Microorganisms (GCM) 10K type strain sequencing project: providing services to taxonomists for standard genome sequencing and annotation.</title>
        <authorList>
            <consortium name="The Broad Institute Genomics Platform"/>
            <consortium name="The Broad Institute Genome Sequencing Center for Infectious Disease"/>
            <person name="Wu L."/>
            <person name="Ma J."/>
        </authorList>
    </citation>
    <scope>NUCLEOTIDE SEQUENCE [LARGE SCALE GENOMIC DNA]</scope>
    <source>
        <strain evidence="2 3">JCM 4805</strain>
    </source>
</reference>
<keyword evidence="2" id="KW-0540">Nuclease</keyword>
<protein>
    <submittedName>
        <fullName evidence="2">Uma2 family endonuclease</fullName>
    </submittedName>
</protein>
<dbReference type="PANTHER" id="PTHR35400:SF3">
    <property type="entry name" value="SLL1072 PROTEIN"/>
    <property type="match status" value="1"/>
</dbReference>
<dbReference type="Pfam" id="PF05685">
    <property type="entry name" value="Uma2"/>
    <property type="match status" value="1"/>
</dbReference>
<dbReference type="SUPFAM" id="SSF52980">
    <property type="entry name" value="Restriction endonuclease-like"/>
    <property type="match status" value="1"/>
</dbReference>
<keyword evidence="3" id="KW-1185">Reference proteome</keyword>
<dbReference type="CDD" id="cd06260">
    <property type="entry name" value="DUF820-like"/>
    <property type="match status" value="1"/>
</dbReference>
<comment type="caution">
    <text evidence="2">The sequence shown here is derived from an EMBL/GenBank/DDBJ whole genome shotgun (WGS) entry which is preliminary data.</text>
</comment>
<evidence type="ECO:0000313" key="2">
    <source>
        <dbReference type="EMBL" id="GAA0498639.1"/>
    </source>
</evidence>
<dbReference type="Proteomes" id="UP001500909">
    <property type="component" value="Unassembled WGS sequence"/>
</dbReference>
<dbReference type="GO" id="GO:0004519">
    <property type="term" value="F:endonuclease activity"/>
    <property type="evidence" value="ECO:0007669"/>
    <property type="project" value="UniProtKB-KW"/>
</dbReference>
<accession>A0ABN1BIZ7</accession>
<keyword evidence="2" id="KW-0255">Endonuclease</keyword>
<gene>
    <name evidence="2" type="ORF">GCM10010361_75260</name>
</gene>
<name>A0ABN1BIZ7_9ACTN</name>
<organism evidence="2 3">
    <name type="scientific">Streptomyces olivaceiscleroticus</name>
    <dbReference type="NCBI Taxonomy" id="68245"/>
    <lineage>
        <taxon>Bacteria</taxon>
        <taxon>Bacillati</taxon>
        <taxon>Actinomycetota</taxon>
        <taxon>Actinomycetes</taxon>
        <taxon>Kitasatosporales</taxon>
        <taxon>Streptomycetaceae</taxon>
        <taxon>Streptomyces</taxon>
    </lineage>
</organism>
<dbReference type="PANTHER" id="PTHR35400">
    <property type="entry name" value="SLR1083 PROTEIN"/>
    <property type="match status" value="1"/>
</dbReference>
<dbReference type="InterPro" id="IPR011335">
    <property type="entry name" value="Restrct_endonuc-II-like"/>
</dbReference>
<keyword evidence="2" id="KW-0378">Hydrolase</keyword>
<dbReference type="Gene3D" id="3.90.1570.10">
    <property type="entry name" value="tt1808, chain A"/>
    <property type="match status" value="1"/>
</dbReference>
<evidence type="ECO:0000259" key="1">
    <source>
        <dbReference type="Pfam" id="PF05685"/>
    </source>
</evidence>
<dbReference type="InterPro" id="IPR012296">
    <property type="entry name" value="Nuclease_put_TT1808"/>
</dbReference>
<sequence>MEDRPITHPLVAFFEELEVPEGFKAELLRGEIVMMAGPDLVHNRIVLRVLRQIPEQRWDCLQTQDIDLLSETSEPQPDLVVLDRDAGPESGRLLPAGVVMMLVEVVSKSSVERDYGVKRSIYAAGKVPAYLIVDPIMGQCVLLTEPTGSGEDADYTVQRITKFGDPVPLNLLGVELDTSEFQRLPGVRPHSRP</sequence>